<keyword evidence="3" id="KW-1185">Reference proteome</keyword>
<organism evidence="2 3">
    <name type="scientific">Portunus trituberculatus</name>
    <name type="common">Swimming crab</name>
    <name type="synonym">Neptunus trituberculatus</name>
    <dbReference type="NCBI Taxonomy" id="210409"/>
    <lineage>
        <taxon>Eukaryota</taxon>
        <taxon>Metazoa</taxon>
        <taxon>Ecdysozoa</taxon>
        <taxon>Arthropoda</taxon>
        <taxon>Crustacea</taxon>
        <taxon>Multicrustacea</taxon>
        <taxon>Malacostraca</taxon>
        <taxon>Eumalacostraca</taxon>
        <taxon>Eucarida</taxon>
        <taxon>Decapoda</taxon>
        <taxon>Pleocyemata</taxon>
        <taxon>Brachyura</taxon>
        <taxon>Eubrachyura</taxon>
        <taxon>Portunoidea</taxon>
        <taxon>Portunidae</taxon>
        <taxon>Portuninae</taxon>
        <taxon>Portunus</taxon>
    </lineage>
</organism>
<evidence type="ECO:0000256" key="1">
    <source>
        <dbReference type="SAM" id="MobiDB-lite"/>
    </source>
</evidence>
<gene>
    <name evidence="2" type="ORF">E2C01_057912</name>
</gene>
<feature type="region of interest" description="Disordered" evidence="1">
    <location>
        <begin position="85"/>
        <end position="113"/>
    </location>
</feature>
<evidence type="ECO:0000313" key="3">
    <source>
        <dbReference type="Proteomes" id="UP000324222"/>
    </source>
</evidence>
<accession>A0A5B7H1S7</accession>
<comment type="caution">
    <text evidence="2">The sequence shown here is derived from an EMBL/GenBank/DDBJ whole genome shotgun (WGS) entry which is preliminary data.</text>
</comment>
<name>A0A5B7H1S7_PORTR</name>
<dbReference type="AlphaFoldDB" id="A0A5B7H1S7"/>
<dbReference type="EMBL" id="VSRR010021303">
    <property type="protein sequence ID" value="MPC63806.1"/>
    <property type="molecule type" value="Genomic_DNA"/>
</dbReference>
<evidence type="ECO:0000313" key="2">
    <source>
        <dbReference type="EMBL" id="MPC63806.1"/>
    </source>
</evidence>
<dbReference type="Proteomes" id="UP000324222">
    <property type="component" value="Unassembled WGS sequence"/>
</dbReference>
<sequence>MWYASQVPEFSVPGLSAGLALMGVVFSTNEKGRGEMVSFPAYTIKDVAERRTGETQRSPLGNIPHLDNCWTRFLRPFTPVNSLCTRNDRQPPISAGDYSPTLKSLASSTSTSL</sequence>
<reference evidence="2 3" key="1">
    <citation type="submission" date="2019-05" db="EMBL/GenBank/DDBJ databases">
        <title>Another draft genome of Portunus trituberculatus and its Hox gene families provides insights of decapod evolution.</title>
        <authorList>
            <person name="Jeong J.-H."/>
            <person name="Song I."/>
            <person name="Kim S."/>
            <person name="Choi T."/>
            <person name="Kim D."/>
            <person name="Ryu S."/>
            <person name="Kim W."/>
        </authorList>
    </citation>
    <scope>NUCLEOTIDE SEQUENCE [LARGE SCALE GENOMIC DNA]</scope>
    <source>
        <tissue evidence="2">Muscle</tissue>
    </source>
</reference>
<proteinExistence type="predicted"/>
<protein>
    <submittedName>
        <fullName evidence="2">Uncharacterized protein</fullName>
    </submittedName>
</protein>
<dbReference type="OrthoDB" id="8825892at2759"/>
<feature type="compositionally biased region" description="Low complexity" evidence="1">
    <location>
        <begin position="99"/>
        <end position="113"/>
    </location>
</feature>